<reference evidence="1 2" key="1">
    <citation type="submission" date="2024-01" db="EMBL/GenBank/DDBJ databases">
        <title>The genomes of 5 underutilized Papilionoideae crops provide insights into root nodulation and disease resistanc.</title>
        <authorList>
            <person name="Jiang F."/>
        </authorList>
    </citation>
    <scope>NUCLEOTIDE SEQUENCE [LARGE SCALE GENOMIC DNA]</scope>
    <source>
        <strain evidence="1">JINMINGXINNONG_FW02</strain>
        <tissue evidence="1">Leaves</tissue>
    </source>
</reference>
<accession>A0AAN9N5T3</accession>
<protein>
    <submittedName>
        <fullName evidence="1">Uncharacterized protein</fullName>
    </submittedName>
</protein>
<organism evidence="1 2">
    <name type="scientific">Phaseolus coccineus</name>
    <name type="common">Scarlet runner bean</name>
    <name type="synonym">Phaseolus multiflorus</name>
    <dbReference type="NCBI Taxonomy" id="3886"/>
    <lineage>
        <taxon>Eukaryota</taxon>
        <taxon>Viridiplantae</taxon>
        <taxon>Streptophyta</taxon>
        <taxon>Embryophyta</taxon>
        <taxon>Tracheophyta</taxon>
        <taxon>Spermatophyta</taxon>
        <taxon>Magnoliopsida</taxon>
        <taxon>eudicotyledons</taxon>
        <taxon>Gunneridae</taxon>
        <taxon>Pentapetalae</taxon>
        <taxon>rosids</taxon>
        <taxon>fabids</taxon>
        <taxon>Fabales</taxon>
        <taxon>Fabaceae</taxon>
        <taxon>Papilionoideae</taxon>
        <taxon>50 kb inversion clade</taxon>
        <taxon>NPAAA clade</taxon>
        <taxon>indigoferoid/millettioid clade</taxon>
        <taxon>Phaseoleae</taxon>
        <taxon>Phaseolus</taxon>
    </lineage>
</organism>
<keyword evidence="2" id="KW-1185">Reference proteome</keyword>
<sequence>MRTSPGREALSRPCLAIDDCHRAPGSVSSLVMWFDSPFYGVILHDKFRYFLSWFLIDCEVQVDESYVPALQDEAMEVEHLLAEPRNNLASLDGIFHFNE</sequence>
<comment type="caution">
    <text evidence="1">The sequence shown here is derived from an EMBL/GenBank/DDBJ whole genome shotgun (WGS) entry which is preliminary data.</text>
</comment>
<dbReference type="EMBL" id="JAYMYR010000005">
    <property type="protein sequence ID" value="KAK7364477.1"/>
    <property type="molecule type" value="Genomic_DNA"/>
</dbReference>
<gene>
    <name evidence="1" type="ORF">VNO80_13170</name>
</gene>
<proteinExistence type="predicted"/>
<evidence type="ECO:0000313" key="1">
    <source>
        <dbReference type="EMBL" id="KAK7364477.1"/>
    </source>
</evidence>
<evidence type="ECO:0000313" key="2">
    <source>
        <dbReference type="Proteomes" id="UP001374584"/>
    </source>
</evidence>
<dbReference type="Proteomes" id="UP001374584">
    <property type="component" value="Unassembled WGS sequence"/>
</dbReference>
<dbReference type="AlphaFoldDB" id="A0AAN9N5T3"/>
<name>A0AAN9N5T3_PHACN</name>